<feature type="domain" description="Serine/threonine specific protein phosphatases" evidence="3">
    <location>
        <begin position="124"/>
        <end position="129"/>
    </location>
</feature>
<dbReference type="SMART" id="SM00156">
    <property type="entry name" value="PP2Ac"/>
    <property type="match status" value="1"/>
</dbReference>
<keyword evidence="1 4" id="KW-0378">Hydrolase</keyword>
<dbReference type="Gene3D" id="3.60.21.10">
    <property type="match status" value="1"/>
</dbReference>
<dbReference type="GeneID" id="14890621"/>
<evidence type="ECO:0000256" key="2">
    <source>
        <dbReference type="SAM" id="MobiDB-lite"/>
    </source>
</evidence>
<proteinExistence type="inferred from homology"/>
<dbReference type="Pfam" id="PF00149">
    <property type="entry name" value="Metallophos"/>
    <property type="match status" value="1"/>
</dbReference>
<dbReference type="GO" id="GO:0033192">
    <property type="term" value="F:calmodulin-dependent protein phosphatase activity"/>
    <property type="evidence" value="ECO:0007669"/>
    <property type="project" value="InterPro"/>
</dbReference>
<dbReference type="OrthoDB" id="5593063at2759"/>
<reference evidence="4 5" key="1">
    <citation type="submission" date="2012-10" db="EMBL/GenBank/DDBJ databases">
        <authorList>
            <person name="Zafar N."/>
            <person name="Inman J."/>
            <person name="Hall N."/>
            <person name="Lorenzi H."/>
            <person name="Caler E."/>
        </authorList>
    </citation>
    <scope>NUCLEOTIDE SEQUENCE [LARGE SCALE GENOMIC DNA]</scope>
    <source>
        <strain evidence="4 5">IP1</strain>
    </source>
</reference>
<dbReference type="Proteomes" id="UP000014680">
    <property type="component" value="Unassembled WGS sequence"/>
</dbReference>
<evidence type="ECO:0000313" key="5">
    <source>
        <dbReference type="Proteomes" id="UP000014680"/>
    </source>
</evidence>
<dbReference type="InterPro" id="IPR004843">
    <property type="entry name" value="Calcineurin-like_PHP"/>
</dbReference>
<evidence type="ECO:0000256" key="1">
    <source>
        <dbReference type="RuleBase" id="RU004273"/>
    </source>
</evidence>
<comment type="similarity">
    <text evidence="1">Belongs to the PPP phosphatase family.</text>
</comment>
<protein>
    <recommendedName>
        <fullName evidence="1">Serine/threonine-protein phosphatase</fullName>
        <ecNumber evidence="1">3.1.3.16</ecNumber>
    </recommendedName>
</protein>
<dbReference type="PRINTS" id="PR00114">
    <property type="entry name" value="STPHPHTASE"/>
</dbReference>
<dbReference type="InterPro" id="IPR029052">
    <property type="entry name" value="Metallo-depent_PP-like"/>
</dbReference>
<dbReference type="InterPro" id="IPR006186">
    <property type="entry name" value="Ser/Thr-sp_prot-phosphatase"/>
</dbReference>
<dbReference type="PANTHER" id="PTHR45673">
    <property type="entry name" value="SERINE/THREONINE-PROTEIN PHOSPHATASE 2B CATALYTIC SUBUNIT 1-RELATED"/>
    <property type="match status" value="1"/>
</dbReference>
<dbReference type="PROSITE" id="PS00125">
    <property type="entry name" value="SER_THR_PHOSPHATASE"/>
    <property type="match status" value="1"/>
</dbReference>
<keyword evidence="5" id="KW-1185">Reference proteome</keyword>
<dbReference type="EC" id="3.1.3.16" evidence="1"/>
<dbReference type="InterPro" id="IPR043360">
    <property type="entry name" value="PP2B"/>
</dbReference>
<accession>A0A0A1U9L9</accession>
<feature type="compositionally biased region" description="Basic and acidic residues" evidence="2">
    <location>
        <begin position="452"/>
        <end position="465"/>
    </location>
</feature>
<dbReference type="VEuPathDB" id="AmoebaDB:EIN_205410"/>
<comment type="catalytic activity">
    <reaction evidence="1">
        <text>O-phospho-L-threonyl-[protein] + H2O = L-threonyl-[protein] + phosphate</text>
        <dbReference type="Rhea" id="RHEA:47004"/>
        <dbReference type="Rhea" id="RHEA-COMP:11060"/>
        <dbReference type="Rhea" id="RHEA-COMP:11605"/>
        <dbReference type="ChEBI" id="CHEBI:15377"/>
        <dbReference type="ChEBI" id="CHEBI:30013"/>
        <dbReference type="ChEBI" id="CHEBI:43474"/>
        <dbReference type="ChEBI" id="CHEBI:61977"/>
        <dbReference type="EC" id="3.1.3.16"/>
    </reaction>
</comment>
<dbReference type="SUPFAM" id="SSF56300">
    <property type="entry name" value="Metallo-dependent phosphatases"/>
    <property type="match status" value="1"/>
</dbReference>
<feature type="region of interest" description="Disordered" evidence="2">
    <location>
        <begin position="431"/>
        <end position="471"/>
    </location>
</feature>
<name>A0A0A1U9L9_ENTIV</name>
<organism evidence="4 5">
    <name type="scientific">Entamoeba invadens IP1</name>
    <dbReference type="NCBI Taxonomy" id="370355"/>
    <lineage>
        <taxon>Eukaryota</taxon>
        <taxon>Amoebozoa</taxon>
        <taxon>Evosea</taxon>
        <taxon>Archamoebae</taxon>
        <taxon>Mastigamoebida</taxon>
        <taxon>Entamoebidae</taxon>
        <taxon>Entamoeba</taxon>
    </lineage>
</organism>
<dbReference type="EMBL" id="KB206455">
    <property type="protein sequence ID" value="ELP91614.1"/>
    <property type="molecule type" value="Genomic_DNA"/>
</dbReference>
<evidence type="ECO:0000313" key="4">
    <source>
        <dbReference type="EMBL" id="ELP91614.1"/>
    </source>
</evidence>
<dbReference type="KEGG" id="eiv:EIN_205410"/>
<dbReference type="AlphaFoldDB" id="A0A0A1U9L9"/>
<dbReference type="RefSeq" id="XP_004258385.1">
    <property type="nucleotide sequence ID" value="XM_004258337.1"/>
</dbReference>
<gene>
    <name evidence="4" type="ORF">EIN_205410</name>
</gene>
<dbReference type="GO" id="GO:0097720">
    <property type="term" value="P:calcineurin-mediated signaling"/>
    <property type="evidence" value="ECO:0007669"/>
    <property type="project" value="InterPro"/>
</dbReference>
<sequence length="536" mass="61233">MAGLTQQLDFAPTNGIYNLTNLRTHFMKGGCLSQPSLRTLIKTTTTLFTKETNLLEISRPSVVFGDLHGQYFDLLSQLDDLAKFTETHNLIFLGDYVDRGTFSCEVMITLLCLKANYPKRVFLLRGNHESRQMTESYGFKAECAWKYSDSIYDLFISLFQALPIAAKLHTNFGDFFLCHGGLSPSMKYVGDINGVNRFVEPVQNTLLFDLLWADPISDEKTSQDGWNLIEYERNTERRCSVYFGYKAVDSFFNENCIELLIRAHQCVKNGIKGLYFGDYGLASPLGYTVFSATNYNCNQGAALIIEETGLKVRRYSESTLKYMYDPVLINGVLLGTLVIIKNCENLLLDIIESTLIYGEDEELNQKRTQVVKHDDEMLLVDTSKVHKKEEKEENNGWGDLESEEKERNILKMRKLRKTKKNSNKAKVIKVEKSPEKVEHDEEDGFTVSFVGDKGENEKTREESTKALKKRISSSCKDTRDVLLNIEESGTLSNSVATENPTQQVDLKRIREEIRPLSLAELREEWKAMNKKSQKKI</sequence>
<evidence type="ECO:0000259" key="3">
    <source>
        <dbReference type="PROSITE" id="PS00125"/>
    </source>
</evidence>